<evidence type="ECO:0000313" key="1">
    <source>
        <dbReference type="EMBL" id="SDM30163.1"/>
    </source>
</evidence>
<sequence length="204" mass="22839">MNSILRISLDTTPEQAERLRALQQGFAQVCNALAPLVQQTRVWNRVALHHLAYRQLREQFPEMGSQMVCNAIYSVSRTCRVVFQHPASPFHLSRLEGKALPLLRFSDTCPVYFDRHTLSVKGGQLSMFTLDGRMRFQLGLKAEDEALFATHKLREIVLSRGASGGYGLAFAFVDLQAPPEPGAAQPLPEPDAEIPEYVMVEETV</sequence>
<dbReference type="AlphaFoldDB" id="A0A1G9S3T6"/>
<keyword evidence="2" id="KW-1185">Reference proteome</keyword>
<dbReference type="EMBL" id="FNHP01000004">
    <property type="protein sequence ID" value="SDM30163.1"/>
    <property type="molecule type" value="Genomic_DNA"/>
</dbReference>
<dbReference type="RefSeq" id="WP_091568790.1">
    <property type="nucleotide sequence ID" value="NZ_FNHP01000004.1"/>
</dbReference>
<accession>A0A1G9S3T6</accession>
<gene>
    <name evidence="1" type="ORF">SAMN05428957_10489</name>
</gene>
<evidence type="ECO:0008006" key="3">
    <source>
        <dbReference type="Google" id="ProtNLM"/>
    </source>
</evidence>
<organism evidence="1 2">
    <name type="scientific">Oryzisolibacter propanilivorax</name>
    <dbReference type="NCBI Taxonomy" id="1527607"/>
    <lineage>
        <taxon>Bacteria</taxon>
        <taxon>Pseudomonadati</taxon>
        <taxon>Pseudomonadota</taxon>
        <taxon>Betaproteobacteria</taxon>
        <taxon>Burkholderiales</taxon>
        <taxon>Comamonadaceae</taxon>
        <taxon>Oryzisolibacter</taxon>
    </lineage>
</organism>
<dbReference type="OrthoDB" id="8817583at2"/>
<reference evidence="2" key="1">
    <citation type="submission" date="2016-10" db="EMBL/GenBank/DDBJ databases">
        <authorList>
            <person name="Varghese N."/>
            <person name="Submissions S."/>
        </authorList>
    </citation>
    <scope>NUCLEOTIDE SEQUENCE [LARGE SCALE GENOMIC DNA]</scope>
    <source>
        <strain evidence="2">EPL6</strain>
    </source>
</reference>
<protein>
    <recommendedName>
        <fullName evidence="3">Transposase</fullName>
    </recommendedName>
</protein>
<proteinExistence type="predicted"/>
<dbReference type="Proteomes" id="UP000198552">
    <property type="component" value="Unassembled WGS sequence"/>
</dbReference>
<evidence type="ECO:0000313" key="2">
    <source>
        <dbReference type="Proteomes" id="UP000198552"/>
    </source>
</evidence>
<dbReference type="STRING" id="1527607.SAMN05428957_10489"/>
<name>A0A1G9S3T6_9BURK</name>